<keyword evidence="6" id="KW-0539">Nucleus</keyword>
<evidence type="ECO:0000259" key="8">
    <source>
        <dbReference type="PROSITE" id="PS51883"/>
    </source>
</evidence>
<keyword evidence="5" id="KW-0342">GTP-binding</keyword>
<dbReference type="Proteomes" id="UP000095287">
    <property type="component" value="Unplaced"/>
</dbReference>
<dbReference type="GO" id="GO:0005730">
    <property type="term" value="C:nucleolus"/>
    <property type="evidence" value="ECO:0007669"/>
    <property type="project" value="UniProtKB-SubCell"/>
</dbReference>
<organism evidence="9 10">
    <name type="scientific">Steinernema glaseri</name>
    <dbReference type="NCBI Taxonomy" id="37863"/>
    <lineage>
        <taxon>Eukaryota</taxon>
        <taxon>Metazoa</taxon>
        <taxon>Ecdysozoa</taxon>
        <taxon>Nematoda</taxon>
        <taxon>Chromadorea</taxon>
        <taxon>Rhabditida</taxon>
        <taxon>Tylenchina</taxon>
        <taxon>Panagrolaimomorpha</taxon>
        <taxon>Strongyloidoidea</taxon>
        <taxon>Steinernematidae</taxon>
        <taxon>Steinernema</taxon>
    </lineage>
</organism>
<accession>A0A1I7Z532</accession>
<dbReference type="Gene3D" id="2.70.210.12">
    <property type="entry name" value="GTP1/OBG domain"/>
    <property type="match status" value="1"/>
</dbReference>
<dbReference type="PANTHER" id="PTHR11702:SF43">
    <property type="entry name" value="GTP-BINDING PROTEIN 10"/>
    <property type="match status" value="1"/>
</dbReference>
<evidence type="ECO:0000256" key="5">
    <source>
        <dbReference type="ARBA" id="ARBA00023134"/>
    </source>
</evidence>
<sequence length="381" mass="42252">MRLSILRLVKRFNDRTIVDIDRIGIHVKGGNGGSGLARYNAVGGRGGSVYLYTRPKMRFADIPKQLKEEGRAWASHGSSSVATKLIAEHAGDLVINVPVGVECIDRESRILLARCNKPFERYLVAQGGEGGNSSNAYQGMRGEKRSIELHLKLRPNIGLVGFPNAGKSTLMKSLAPKKNVKIASYPFTTTKPQMCYITFDEQKDTSDEPFSLTIADLPGLIEGASKNRGRGDAFLKHLEYSDIIVMVVDIMGFQLKVDVTEPYRSALETVALLNREIENYDLKILQKPTVLVLNKIDLPGGVKKAGDLQELFASGQWVKSVPQELRPSNPVLFDKVIAASAKNSELDSFKPSIREIYECLRPLRRTSLFENEEKSKGKFLV</sequence>
<evidence type="ECO:0000256" key="1">
    <source>
        <dbReference type="ARBA" id="ARBA00004604"/>
    </source>
</evidence>
<dbReference type="InterPro" id="IPR014100">
    <property type="entry name" value="GTP-bd_Obg/CgtA"/>
</dbReference>
<dbReference type="GO" id="GO:0042254">
    <property type="term" value="P:ribosome biogenesis"/>
    <property type="evidence" value="ECO:0007669"/>
    <property type="project" value="UniProtKB-UniRule"/>
</dbReference>
<dbReference type="SUPFAM" id="SSF82051">
    <property type="entry name" value="Obg GTP-binding protein N-terminal domain"/>
    <property type="match status" value="1"/>
</dbReference>
<feature type="domain" description="Obg" evidence="8">
    <location>
        <begin position="17"/>
        <end position="154"/>
    </location>
</feature>
<dbReference type="InterPro" id="IPR027417">
    <property type="entry name" value="P-loop_NTPase"/>
</dbReference>
<dbReference type="PIRSF" id="PIRSF002401">
    <property type="entry name" value="GTP_bd_Obg/CgtA"/>
    <property type="match status" value="1"/>
</dbReference>
<dbReference type="SUPFAM" id="SSF52540">
    <property type="entry name" value="P-loop containing nucleoside triphosphate hydrolases"/>
    <property type="match status" value="1"/>
</dbReference>
<comment type="subcellular location">
    <subcellularLocation>
        <location evidence="1">Nucleus</location>
        <location evidence="1">Nucleolus</location>
    </subcellularLocation>
</comment>
<dbReference type="PRINTS" id="PR00326">
    <property type="entry name" value="GTP1OBG"/>
</dbReference>
<dbReference type="InterPro" id="IPR006169">
    <property type="entry name" value="GTP1_OBG_dom"/>
</dbReference>
<proteinExistence type="inferred from homology"/>
<dbReference type="Pfam" id="PF01926">
    <property type="entry name" value="MMR_HSR1"/>
    <property type="match status" value="1"/>
</dbReference>
<dbReference type="GO" id="GO:0000287">
    <property type="term" value="F:magnesium ion binding"/>
    <property type="evidence" value="ECO:0007669"/>
    <property type="project" value="InterPro"/>
</dbReference>
<evidence type="ECO:0000313" key="9">
    <source>
        <dbReference type="Proteomes" id="UP000095287"/>
    </source>
</evidence>
<dbReference type="GO" id="GO:0003924">
    <property type="term" value="F:GTPase activity"/>
    <property type="evidence" value="ECO:0007669"/>
    <property type="project" value="InterPro"/>
</dbReference>
<dbReference type="InterPro" id="IPR006073">
    <property type="entry name" value="GTP-bd"/>
</dbReference>
<dbReference type="InterPro" id="IPR036726">
    <property type="entry name" value="GTP1_OBG_dom_sf"/>
</dbReference>
<keyword evidence="4" id="KW-0547">Nucleotide-binding</keyword>
<evidence type="ECO:0000256" key="2">
    <source>
        <dbReference type="ARBA" id="ARBA00007699"/>
    </source>
</evidence>
<dbReference type="WBParaSite" id="L893_g22931.t1">
    <property type="protein sequence ID" value="L893_g22931.t1"/>
    <property type="gene ID" value="L893_g22931"/>
</dbReference>
<evidence type="ECO:0000256" key="4">
    <source>
        <dbReference type="ARBA" id="ARBA00022741"/>
    </source>
</evidence>
<dbReference type="Gene3D" id="3.40.50.300">
    <property type="entry name" value="P-loop containing nucleotide triphosphate hydrolases"/>
    <property type="match status" value="1"/>
</dbReference>
<evidence type="ECO:0000259" key="7">
    <source>
        <dbReference type="PROSITE" id="PS51710"/>
    </source>
</evidence>
<dbReference type="Pfam" id="PF01018">
    <property type="entry name" value="GTP1_OBG"/>
    <property type="match status" value="1"/>
</dbReference>
<keyword evidence="9" id="KW-1185">Reference proteome</keyword>
<evidence type="ECO:0000256" key="6">
    <source>
        <dbReference type="ARBA" id="ARBA00023242"/>
    </source>
</evidence>
<dbReference type="PROSITE" id="PS51883">
    <property type="entry name" value="OBG"/>
    <property type="match status" value="1"/>
</dbReference>
<dbReference type="InterPro" id="IPR031167">
    <property type="entry name" value="G_OBG"/>
</dbReference>
<dbReference type="AlphaFoldDB" id="A0A1I7Z532"/>
<dbReference type="PROSITE" id="PS51710">
    <property type="entry name" value="G_OBG"/>
    <property type="match status" value="1"/>
</dbReference>
<evidence type="ECO:0000313" key="10">
    <source>
        <dbReference type="WBParaSite" id="L893_g22931.t1"/>
    </source>
</evidence>
<name>A0A1I7Z532_9BILA</name>
<dbReference type="PANTHER" id="PTHR11702">
    <property type="entry name" value="DEVELOPMENTALLY REGULATED GTP-BINDING PROTEIN-RELATED"/>
    <property type="match status" value="1"/>
</dbReference>
<dbReference type="GO" id="GO:0005739">
    <property type="term" value="C:mitochondrion"/>
    <property type="evidence" value="ECO:0007669"/>
    <property type="project" value="TreeGrafter"/>
</dbReference>
<comment type="similarity">
    <text evidence="2">Belongs to the TRAFAC class OBG-HflX-like GTPase superfamily. OBG GTPase family.</text>
</comment>
<dbReference type="InterPro" id="IPR045086">
    <property type="entry name" value="OBG_GTPase"/>
</dbReference>
<keyword evidence="3" id="KW-0690">Ribosome biogenesis</keyword>
<evidence type="ECO:0000256" key="3">
    <source>
        <dbReference type="ARBA" id="ARBA00022517"/>
    </source>
</evidence>
<feature type="domain" description="OBG-type G" evidence="7">
    <location>
        <begin position="155"/>
        <end position="358"/>
    </location>
</feature>
<dbReference type="GO" id="GO:0005525">
    <property type="term" value="F:GTP binding"/>
    <property type="evidence" value="ECO:0007669"/>
    <property type="project" value="UniProtKB-KW"/>
</dbReference>
<reference evidence="10" key="1">
    <citation type="submission" date="2016-11" db="UniProtKB">
        <authorList>
            <consortium name="WormBaseParasite"/>
        </authorList>
    </citation>
    <scope>IDENTIFICATION</scope>
</reference>
<protein>
    <submittedName>
        <fullName evidence="10">OBG-type G domain-containing protein</fullName>
    </submittedName>
</protein>